<dbReference type="EMBL" id="KB932214">
    <property type="protein sequence ID" value="KCV67683.1"/>
    <property type="molecule type" value="Genomic_DNA"/>
</dbReference>
<reference evidence="2" key="1">
    <citation type="submission" date="2013-04" db="EMBL/GenBank/DDBJ databases">
        <title>The Genome Sequence of Fonticula alba ATCC 38817.</title>
        <authorList>
            <consortium name="The Broad Institute Genomics Platform"/>
            <person name="Russ C."/>
            <person name="Cuomo C."/>
            <person name="Burger G."/>
            <person name="Gray M.W."/>
            <person name="Holland P.W.H."/>
            <person name="King N."/>
            <person name="Lang F.B.F."/>
            <person name="Roger A.J."/>
            <person name="Ruiz-Trillo I."/>
            <person name="Brown M."/>
            <person name="Walker B."/>
            <person name="Young S."/>
            <person name="Zeng Q."/>
            <person name="Gargeya S."/>
            <person name="Fitzgerald M."/>
            <person name="Haas B."/>
            <person name="Abouelleil A."/>
            <person name="Allen A.W."/>
            <person name="Alvarado L."/>
            <person name="Arachchi H.M."/>
            <person name="Berlin A.M."/>
            <person name="Chapman S.B."/>
            <person name="Gainer-Dewar J."/>
            <person name="Goldberg J."/>
            <person name="Griggs A."/>
            <person name="Gujja S."/>
            <person name="Hansen M."/>
            <person name="Howarth C."/>
            <person name="Imamovic A."/>
            <person name="Ireland A."/>
            <person name="Larimer J."/>
            <person name="McCowan C."/>
            <person name="Murphy C."/>
            <person name="Pearson M."/>
            <person name="Poon T.W."/>
            <person name="Priest M."/>
            <person name="Roberts A."/>
            <person name="Saif S."/>
            <person name="Shea T."/>
            <person name="Sisk P."/>
            <person name="Sykes S."/>
            <person name="Wortman J."/>
            <person name="Nusbaum C."/>
            <person name="Birren B."/>
        </authorList>
    </citation>
    <scope>NUCLEOTIDE SEQUENCE [LARGE SCALE GENOMIC DNA]</scope>
    <source>
        <strain evidence="2">ATCC 38817</strain>
    </source>
</reference>
<feature type="compositionally biased region" description="Low complexity" evidence="1">
    <location>
        <begin position="363"/>
        <end position="378"/>
    </location>
</feature>
<feature type="compositionally biased region" description="Basic and acidic residues" evidence="1">
    <location>
        <begin position="73"/>
        <end position="84"/>
    </location>
</feature>
<evidence type="ECO:0000313" key="3">
    <source>
        <dbReference type="Proteomes" id="UP000030693"/>
    </source>
</evidence>
<feature type="region of interest" description="Disordered" evidence="1">
    <location>
        <begin position="1"/>
        <end position="378"/>
    </location>
</feature>
<gene>
    <name evidence="2" type="ORF">H696_05793</name>
</gene>
<organism evidence="2">
    <name type="scientific">Fonticula alba</name>
    <name type="common">Slime mold</name>
    <dbReference type="NCBI Taxonomy" id="691883"/>
    <lineage>
        <taxon>Eukaryota</taxon>
        <taxon>Rotosphaerida</taxon>
        <taxon>Fonticulaceae</taxon>
        <taxon>Fonticula</taxon>
    </lineage>
</organism>
<keyword evidence="3" id="KW-1185">Reference proteome</keyword>
<feature type="compositionally biased region" description="Low complexity" evidence="1">
    <location>
        <begin position="315"/>
        <end position="345"/>
    </location>
</feature>
<feature type="compositionally biased region" description="Basic and acidic residues" evidence="1">
    <location>
        <begin position="277"/>
        <end position="291"/>
    </location>
</feature>
<dbReference type="Proteomes" id="UP000030693">
    <property type="component" value="Unassembled WGS sequence"/>
</dbReference>
<feature type="compositionally biased region" description="Low complexity" evidence="1">
    <location>
        <begin position="21"/>
        <end position="32"/>
    </location>
</feature>
<dbReference type="RefSeq" id="XP_009497867.1">
    <property type="nucleotide sequence ID" value="XM_009499592.1"/>
</dbReference>
<evidence type="ECO:0000256" key="1">
    <source>
        <dbReference type="SAM" id="MobiDB-lite"/>
    </source>
</evidence>
<sequence>MFHLAQHAGRQAMSAGRPTIARVAAAHQQAARGPEEARATRAPPRAGYSSSPTGQGVWPSSGPGAIGQQALKVEADKRANKEPQEQLGPQQHQLHQQKDQSWTRTGPGGGPAPHKPLSHSAPASAHGRTDPESAFVSGPAGTSAAPGFFTRLLRRTSHTLHLDTMPSMNKDHGKMPGSGAAAGQQKQHGASQAKQQQQQQHADKMDAQSASSSHSQMHSEGSHSGEFQAAGSFYSSSFSQVGDEKPKISRAHGQWTADPQGHITGSAERFVDSGAGEPKHERFEYSPEGRLKQVAGGQQQAKLGASQQEQQKHLGSGAAAAAGGAGAKQHQQQQQHGHQQMGGAACPPGADAQKKAGAACPPGSKQQKGSKQHQGQCD</sequence>
<feature type="compositionally biased region" description="Low complexity" evidence="1">
    <location>
        <begin position="207"/>
        <end position="226"/>
    </location>
</feature>
<feature type="compositionally biased region" description="Low complexity" evidence="1">
    <location>
        <begin position="177"/>
        <end position="200"/>
    </location>
</feature>
<dbReference type="GeneID" id="20530518"/>
<feature type="compositionally biased region" description="Polar residues" evidence="1">
    <location>
        <begin position="296"/>
        <end position="309"/>
    </location>
</feature>
<accession>A0A058Z164</accession>
<feature type="compositionally biased region" description="Low complexity" evidence="1">
    <location>
        <begin position="85"/>
        <end position="94"/>
    </location>
</feature>
<proteinExistence type="predicted"/>
<name>A0A058Z164_FONAL</name>
<protein>
    <submittedName>
        <fullName evidence="2">Uncharacterized protein</fullName>
    </submittedName>
</protein>
<dbReference type="AlphaFoldDB" id="A0A058Z164"/>
<evidence type="ECO:0000313" key="2">
    <source>
        <dbReference type="EMBL" id="KCV67683.1"/>
    </source>
</evidence>